<evidence type="ECO:0000256" key="2">
    <source>
        <dbReference type="ARBA" id="ARBA00022475"/>
    </source>
</evidence>
<protein>
    <submittedName>
        <fullName evidence="9">Membrane protein-like protein</fullName>
    </submittedName>
</protein>
<dbReference type="EMBL" id="DF820459">
    <property type="protein sequence ID" value="GAK52802.1"/>
    <property type="molecule type" value="Genomic_DNA"/>
</dbReference>
<evidence type="ECO:0000256" key="3">
    <source>
        <dbReference type="ARBA" id="ARBA00022676"/>
    </source>
</evidence>
<comment type="subcellular location">
    <subcellularLocation>
        <location evidence="1">Cell membrane</location>
        <topology evidence="1">Multi-pass membrane protein</topology>
    </subcellularLocation>
</comment>
<feature type="transmembrane region" description="Helical" evidence="8">
    <location>
        <begin position="298"/>
        <end position="319"/>
    </location>
</feature>
<feature type="transmembrane region" description="Helical" evidence="8">
    <location>
        <begin position="238"/>
        <end position="258"/>
    </location>
</feature>
<keyword evidence="5 8" id="KW-0812">Transmembrane</keyword>
<feature type="transmembrane region" description="Helical" evidence="8">
    <location>
        <begin position="170"/>
        <end position="198"/>
    </location>
</feature>
<keyword evidence="2" id="KW-1003">Cell membrane</keyword>
<feature type="transmembrane region" description="Helical" evidence="8">
    <location>
        <begin position="12"/>
        <end position="33"/>
    </location>
</feature>
<feature type="transmembrane region" description="Helical" evidence="8">
    <location>
        <begin position="325"/>
        <end position="344"/>
    </location>
</feature>
<feature type="transmembrane region" description="Helical" evidence="8">
    <location>
        <begin position="204"/>
        <end position="226"/>
    </location>
</feature>
<organism evidence="9 10">
    <name type="scientific">Candidatus Moduliflexus flocculans</name>
    <dbReference type="NCBI Taxonomy" id="1499966"/>
    <lineage>
        <taxon>Bacteria</taxon>
        <taxon>Candidatus Moduliflexota</taxon>
        <taxon>Candidatus Moduliflexia</taxon>
        <taxon>Candidatus Moduliflexales</taxon>
        <taxon>Candidatus Moduliflexaceae</taxon>
    </lineage>
</organism>
<feature type="transmembrane region" description="Helical" evidence="8">
    <location>
        <begin position="139"/>
        <end position="158"/>
    </location>
</feature>
<feature type="transmembrane region" description="Helical" evidence="8">
    <location>
        <begin position="351"/>
        <end position="369"/>
    </location>
</feature>
<keyword evidence="6 8" id="KW-1133">Transmembrane helix</keyword>
<name>A0A0S6W339_9BACT</name>
<sequence length="521" mass="59537">MRSISLTPAVNAILPRAIVPGIILAHLVITIVLSNTLNIWYDEAYSLQTTQYDIGYALTRAINFEEQPPLYFMLLNLWRNINDSYVFARLFSVLCTTLTLIIFANISRTLVKDLHPGWLTAVVAFNPSILWAATEIRCYAFVILISTLLCKLFGDAYLSDHPTIRIKWYYTMTAIVALYTFYFLGFLLVANACALLLLKRWRAFRAYLFSMIIVAICFAPMIWMVTQQIVSNTTTAEVSVSFLQGLNWIGNMALSFITPGKRFLLNSPRQLIFWISIVLILSILFRKHNIIITSVTTAFLLIAPILWIFMFIILVGAHIDISDRHILFIYPPLILCVLFVIMTVTGKKGVMACFLIMLGLSAQTCIWGWPTGITKFPRTKWGEWDRVAAYIMEAEKQEQPILVYRSEAVLPLGLYYSGKNALIPLPKQANVERYDLIGDGMLKDEGEITQILLHHLNDSQNFWLITDTLTTYRGITFGHELLLHAINHKYHIVSTKEFHGSTVRFIQKKPPESILLRIIEH</sequence>
<gene>
    <name evidence="9" type="ORF">U14_04059</name>
</gene>
<evidence type="ECO:0000256" key="5">
    <source>
        <dbReference type="ARBA" id="ARBA00022692"/>
    </source>
</evidence>
<dbReference type="STRING" id="1499966.U14_04059"/>
<dbReference type="GO" id="GO:0016763">
    <property type="term" value="F:pentosyltransferase activity"/>
    <property type="evidence" value="ECO:0007669"/>
    <property type="project" value="TreeGrafter"/>
</dbReference>
<proteinExistence type="predicted"/>
<evidence type="ECO:0000256" key="6">
    <source>
        <dbReference type="ARBA" id="ARBA00022989"/>
    </source>
</evidence>
<reference evidence="9 10" key="1">
    <citation type="journal article" date="2015" name="PeerJ">
        <title>First genomic representation of candidate bacterial phylum KSB3 points to enhanced environmental sensing as a trigger of wastewater bulking.</title>
        <authorList>
            <person name="Sekiguchi Y."/>
            <person name="Ohashi A."/>
            <person name="Parks D.H."/>
            <person name="Yamauchi T."/>
            <person name="Tyson G.W."/>
            <person name="Hugenholtz P."/>
        </authorList>
    </citation>
    <scope>NUCLEOTIDE SEQUENCE [LARGE SCALE GENOMIC DNA]</scope>
</reference>
<evidence type="ECO:0000256" key="4">
    <source>
        <dbReference type="ARBA" id="ARBA00022679"/>
    </source>
</evidence>
<keyword evidence="4" id="KW-0808">Transferase</keyword>
<dbReference type="Proteomes" id="UP000030700">
    <property type="component" value="Unassembled WGS sequence"/>
</dbReference>
<evidence type="ECO:0000256" key="1">
    <source>
        <dbReference type="ARBA" id="ARBA00004651"/>
    </source>
</evidence>
<dbReference type="GO" id="GO:0005886">
    <property type="term" value="C:plasma membrane"/>
    <property type="evidence" value="ECO:0007669"/>
    <property type="project" value="UniProtKB-SubCell"/>
</dbReference>
<feature type="transmembrane region" description="Helical" evidence="8">
    <location>
        <begin position="85"/>
        <end position="104"/>
    </location>
</feature>
<keyword evidence="3" id="KW-0328">Glycosyltransferase</keyword>
<evidence type="ECO:0000313" key="10">
    <source>
        <dbReference type="Proteomes" id="UP000030700"/>
    </source>
</evidence>
<feature type="transmembrane region" description="Helical" evidence="8">
    <location>
        <begin position="270"/>
        <end position="286"/>
    </location>
</feature>
<keyword evidence="7 8" id="KW-0472">Membrane</keyword>
<dbReference type="GO" id="GO:0009103">
    <property type="term" value="P:lipopolysaccharide biosynthetic process"/>
    <property type="evidence" value="ECO:0007669"/>
    <property type="project" value="UniProtKB-ARBA"/>
</dbReference>
<evidence type="ECO:0000256" key="7">
    <source>
        <dbReference type="ARBA" id="ARBA00023136"/>
    </source>
</evidence>
<dbReference type="PANTHER" id="PTHR33908:SF11">
    <property type="entry name" value="MEMBRANE PROTEIN"/>
    <property type="match status" value="1"/>
</dbReference>
<keyword evidence="10" id="KW-1185">Reference proteome</keyword>
<dbReference type="AlphaFoldDB" id="A0A0S6W339"/>
<accession>A0A0S6W339</accession>
<dbReference type="PANTHER" id="PTHR33908">
    <property type="entry name" value="MANNOSYLTRANSFERASE YKCB-RELATED"/>
    <property type="match status" value="1"/>
</dbReference>
<dbReference type="InterPro" id="IPR050297">
    <property type="entry name" value="LipidA_mod_glycosyltrf_83"/>
</dbReference>
<evidence type="ECO:0000313" key="9">
    <source>
        <dbReference type="EMBL" id="GAK52802.1"/>
    </source>
</evidence>
<evidence type="ECO:0000256" key="8">
    <source>
        <dbReference type="SAM" id="Phobius"/>
    </source>
</evidence>
<dbReference type="HOGENOM" id="CLU_522413_0_0_0"/>